<feature type="compositionally biased region" description="Polar residues" evidence="5">
    <location>
        <begin position="132"/>
        <end position="163"/>
    </location>
</feature>
<feature type="domain" description="CBS" evidence="6">
    <location>
        <begin position="402"/>
        <end position="461"/>
    </location>
</feature>
<dbReference type="InterPro" id="IPR027007">
    <property type="entry name" value="C2_DOCK-type_domain"/>
</dbReference>
<evidence type="ECO:0000256" key="1">
    <source>
        <dbReference type="ARBA" id="ARBA00022737"/>
    </source>
</evidence>
<evidence type="ECO:0000256" key="4">
    <source>
        <dbReference type="PROSITE-ProRule" id="PRU00983"/>
    </source>
</evidence>
<dbReference type="Proteomes" id="UP001054252">
    <property type="component" value="Unassembled WGS sequence"/>
</dbReference>
<reference evidence="8 9" key="1">
    <citation type="journal article" date="2021" name="Commun. Biol.">
        <title>The genome of Shorea leprosula (Dipterocarpaceae) highlights the ecological relevance of drought in aseasonal tropical rainforests.</title>
        <authorList>
            <person name="Ng K.K.S."/>
            <person name="Kobayashi M.J."/>
            <person name="Fawcett J.A."/>
            <person name="Hatakeyama M."/>
            <person name="Paape T."/>
            <person name="Ng C.H."/>
            <person name="Ang C.C."/>
            <person name="Tnah L.H."/>
            <person name="Lee C.T."/>
            <person name="Nishiyama T."/>
            <person name="Sese J."/>
            <person name="O'Brien M.J."/>
            <person name="Copetti D."/>
            <person name="Mohd Noor M.I."/>
            <person name="Ong R.C."/>
            <person name="Putra M."/>
            <person name="Sireger I.Z."/>
            <person name="Indrioko S."/>
            <person name="Kosugi Y."/>
            <person name="Izuno A."/>
            <person name="Isagi Y."/>
            <person name="Lee S.L."/>
            <person name="Shimizu K.K."/>
        </authorList>
    </citation>
    <scope>NUCLEOTIDE SEQUENCE [LARGE SCALE GENOMIC DNA]</scope>
    <source>
        <strain evidence="8">214</strain>
    </source>
</reference>
<dbReference type="PROSITE" id="PS51371">
    <property type="entry name" value="CBS"/>
    <property type="match status" value="1"/>
</dbReference>
<name>A0AAV5M7I4_9ROSI</name>
<dbReference type="CDD" id="cd08679">
    <property type="entry name" value="C2_DOCK180_related"/>
    <property type="match status" value="1"/>
</dbReference>
<evidence type="ECO:0000313" key="9">
    <source>
        <dbReference type="Proteomes" id="UP001054252"/>
    </source>
</evidence>
<evidence type="ECO:0000256" key="2">
    <source>
        <dbReference type="ARBA" id="ARBA00023122"/>
    </source>
</evidence>
<sequence length="481" mass="53889">MHSSNGNKRVLAVEGVVNVGYGVIEQWALLLRNAWPKVSMVLKIFKEQGVILTALLGLSAFLSMAETSITTLWPWKDPNRKVHKPVKGVLRLEIEKHQTFNAELENISESASMTSESMDLGDQVTDAMFIKSPNNGSDGPQSSNSKWIPNDGKNASGNGNTHGNPDLNVGDFQAFDFRTTLRNEPFLQLFHSLYVYPLTVSLSWKRNLFVRVELRKNDADVHRQAKIAMYPREPGLSLQKWAHTQVAVGVACYHDEIKVSFPAVWTPLHHLLFTFFHVDLQMNLEAPKPVAILLLTEITPKSIAVHNPIEVARFVASGMALLDTTSSGKNCYLFINGNKEIISSISEPYVTEDELKLMLRGAELSGEIEEGEQFRCSNFMNSLQDMIETVLEIKDTHVREVMTPLVDVVAIDASATLVDFHHLWVTHQYSRVPVLEQYVDNIIGIAYATDALDFVWKGEQLESFTVGDMAHKPAYFVPGTH</sequence>
<feature type="domain" description="C2 DOCK-type" evidence="7">
    <location>
        <begin position="190"/>
        <end position="362"/>
    </location>
</feature>
<dbReference type="Pfam" id="PF14429">
    <property type="entry name" value="DOCK-C2"/>
    <property type="match status" value="1"/>
</dbReference>
<dbReference type="EMBL" id="BPVZ01000188">
    <property type="protein sequence ID" value="GKV44964.1"/>
    <property type="molecule type" value="Genomic_DNA"/>
</dbReference>
<dbReference type="PANTHER" id="PTHR22777:SF17">
    <property type="entry name" value="UPF0053 PROTEIN SLL0260"/>
    <property type="match status" value="1"/>
</dbReference>
<comment type="similarity">
    <text evidence="4">Belongs to the DOCK family.</text>
</comment>
<dbReference type="Gene3D" id="2.60.40.150">
    <property type="entry name" value="C2 domain"/>
    <property type="match status" value="1"/>
</dbReference>
<dbReference type="InterPro" id="IPR046342">
    <property type="entry name" value="CBS_dom_sf"/>
</dbReference>
<dbReference type="PANTHER" id="PTHR22777">
    <property type="entry name" value="HEMOLYSIN-RELATED"/>
    <property type="match status" value="1"/>
</dbReference>
<feature type="region of interest" description="Disordered" evidence="5">
    <location>
        <begin position="130"/>
        <end position="165"/>
    </location>
</feature>
<dbReference type="SUPFAM" id="SSF54631">
    <property type="entry name" value="CBS-domain pair"/>
    <property type="match status" value="1"/>
</dbReference>
<dbReference type="AlphaFoldDB" id="A0AAV5M7I4"/>
<organism evidence="8 9">
    <name type="scientific">Rubroshorea leprosula</name>
    <dbReference type="NCBI Taxonomy" id="152421"/>
    <lineage>
        <taxon>Eukaryota</taxon>
        <taxon>Viridiplantae</taxon>
        <taxon>Streptophyta</taxon>
        <taxon>Embryophyta</taxon>
        <taxon>Tracheophyta</taxon>
        <taxon>Spermatophyta</taxon>
        <taxon>Magnoliopsida</taxon>
        <taxon>eudicotyledons</taxon>
        <taxon>Gunneridae</taxon>
        <taxon>Pentapetalae</taxon>
        <taxon>rosids</taxon>
        <taxon>malvids</taxon>
        <taxon>Malvales</taxon>
        <taxon>Dipterocarpaceae</taxon>
        <taxon>Rubroshorea</taxon>
    </lineage>
</organism>
<evidence type="ECO:0000259" key="7">
    <source>
        <dbReference type="PROSITE" id="PS51650"/>
    </source>
</evidence>
<evidence type="ECO:0000313" key="8">
    <source>
        <dbReference type="EMBL" id="GKV44964.1"/>
    </source>
</evidence>
<evidence type="ECO:0000256" key="3">
    <source>
        <dbReference type="PROSITE-ProRule" id="PRU00703"/>
    </source>
</evidence>
<dbReference type="PROSITE" id="PS51650">
    <property type="entry name" value="C2_DOCK"/>
    <property type="match status" value="1"/>
</dbReference>
<keyword evidence="9" id="KW-1185">Reference proteome</keyword>
<evidence type="ECO:0000259" key="6">
    <source>
        <dbReference type="PROSITE" id="PS51371"/>
    </source>
</evidence>
<evidence type="ECO:0000256" key="5">
    <source>
        <dbReference type="SAM" id="MobiDB-lite"/>
    </source>
</evidence>
<keyword evidence="1" id="KW-0677">Repeat</keyword>
<keyword evidence="2 3" id="KW-0129">CBS domain</keyword>
<proteinExistence type="inferred from homology"/>
<dbReference type="InterPro" id="IPR035892">
    <property type="entry name" value="C2_domain_sf"/>
</dbReference>
<protein>
    <submittedName>
        <fullName evidence="8">Uncharacterized protein</fullName>
    </submittedName>
</protein>
<dbReference type="Gene3D" id="3.10.580.10">
    <property type="entry name" value="CBS-domain"/>
    <property type="match status" value="1"/>
</dbReference>
<dbReference type="InterPro" id="IPR000644">
    <property type="entry name" value="CBS_dom"/>
</dbReference>
<comment type="caution">
    <text evidence="8">The sequence shown here is derived from an EMBL/GenBank/DDBJ whole genome shotgun (WGS) entry which is preliminary data.</text>
</comment>
<accession>A0AAV5M7I4</accession>
<gene>
    <name evidence="8" type="ORF">SLEP1_g52099</name>
</gene>